<keyword evidence="1" id="KW-1133">Transmembrane helix</keyword>
<feature type="transmembrane region" description="Helical" evidence="1">
    <location>
        <begin position="20"/>
        <end position="40"/>
    </location>
</feature>
<dbReference type="EMBL" id="LR746496">
    <property type="protein sequence ID" value="CAA7603310.1"/>
    <property type="molecule type" value="Genomic_DNA"/>
</dbReference>
<feature type="transmembrane region" description="Helical" evidence="1">
    <location>
        <begin position="329"/>
        <end position="347"/>
    </location>
</feature>
<feature type="transmembrane region" description="Helical" evidence="1">
    <location>
        <begin position="85"/>
        <end position="103"/>
    </location>
</feature>
<keyword evidence="1" id="KW-0812">Transmembrane</keyword>
<feature type="transmembrane region" description="Helical" evidence="1">
    <location>
        <begin position="149"/>
        <end position="165"/>
    </location>
</feature>
<sequence>MLKSLDGMRIPVTEKQAQALRAAAGILTLIATGLIFYRAVGTVGWQTDVSWHTLNGLQILRTHSIPLTDTWTWKTPGHPWGDGEWLWDLVSAFVYLHFGWFGIRLFAVAIMEGLTFSLWRYARTLQPTSVAILVAILSGFAWITETQARPQLVSYLFFAWALLAIEKARAEGTKRPLWLFLPVLILWNNMHGSAVLWLGLIGLEMLFAWKKAKEYTGLALASLAALCVRPDPLALLHFLSRQLTPANLVISEWLSPSFHQPNQLYILALGILLIGSTWHKATLKEKCWLIFGWAAYFIAQRFSTYAVILTRVVFARAFKVPERLYRNNFLPMLTALILGIFLSDFLGPALRLWSVIGAPIAAQHQIRIF</sequence>
<name>A0A8S0X7H2_9FIRM</name>
<evidence type="ECO:0000313" key="2">
    <source>
        <dbReference type="EMBL" id="CAA7603310.1"/>
    </source>
</evidence>
<accession>A0A8S0X7H2</accession>
<dbReference type="RefSeq" id="WP_240986544.1">
    <property type="nucleotide sequence ID" value="NZ_LR746496.1"/>
</dbReference>
<evidence type="ECO:0000256" key="1">
    <source>
        <dbReference type="SAM" id="Phobius"/>
    </source>
</evidence>
<feature type="transmembrane region" description="Helical" evidence="1">
    <location>
        <begin position="124"/>
        <end position="143"/>
    </location>
</feature>
<dbReference type="Proteomes" id="UP000836597">
    <property type="component" value="Chromosome"/>
</dbReference>
<gene>
    <name evidence="2" type="ORF">DEACI_4133</name>
</gene>
<feature type="transmembrane region" description="Helical" evidence="1">
    <location>
        <begin position="177"/>
        <end position="200"/>
    </location>
</feature>
<feature type="transmembrane region" description="Helical" evidence="1">
    <location>
        <begin position="288"/>
        <end position="309"/>
    </location>
</feature>
<protein>
    <submittedName>
        <fullName evidence="2">Uncharacterized protein</fullName>
    </submittedName>
</protein>
<dbReference type="KEGG" id="aacx:DEACI_4133"/>
<reference evidence="2" key="1">
    <citation type="submission" date="2020-01" db="EMBL/GenBank/DDBJ databases">
        <authorList>
            <person name="Hornung B."/>
        </authorList>
    </citation>
    <scope>NUCLEOTIDE SEQUENCE</scope>
    <source>
        <strain evidence="2">PacBioINE</strain>
    </source>
</reference>
<organism evidence="2">
    <name type="scientific">Acididesulfobacillus acetoxydans</name>
    <dbReference type="NCBI Taxonomy" id="1561005"/>
    <lineage>
        <taxon>Bacteria</taxon>
        <taxon>Bacillati</taxon>
        <taxon>Bacillota</taxon>
        <taxon>Clostridia</taxon>
        <taxon>Eubacteriales</taxon>
        <taxon>Peptococcaceae</taxon>
        <taxon>Acididesulfobacillus</taxon>
    </lineage>
</organism>
<dbReference type="AlphaFoldDB" id="A0A8S0X7H2"/>
<proteinExistence type="predicted"/>
<keyword evidence="1" id="KW-0472">Membrane</keyword>